<dbReference type="STRING" id="7176.B0W1S4"/>
<dbReference type="OrthoDB" id="6612291at2759"/>
<dbReference type="Pfam" id="PF00083">
    <property type="entry name" value="Sugar_tr"/>
    <property type="match status" value="2"/>
</dbReference>
<evidence type="ECO:0000256" key="5">
    <source>
        <dbReference type="SAM" id="MobiDB-lite"/>
    </source>
</evidence>
<dbReference type="InterPro" id="IPR050549">
    <property type="entry name" value="MFS_Trehalose_Transporter"/>
</dbReference>
<feature type="transmembrane region" description="Helical" evidence="6">
    <location>
        <begin position="384"/>
        <end position="404"/>
    </location>
</feature>
<evidence type="ECO:0000256" key="2">
    <source>
        <dbReference type="ARBA" id="ARBA00022692"/>
    </source>
</evidence>
<sequence length="468" mass="51603">MANPTDGQESPTPQSKVQDEKLKPHRSDSAESLNPHAPDDNANVLTRKAALMQITMAIVANITIISSGMGLGFPSIAMLELTNSTSSVTLSENEASWFASVTSIMCPFGGLLAGFMLDRVGRKKTLYFINFISVISWAMMAFASRTDSVFLFVQLMVARNDWRFVCILCGIFTFASLLSVIPIPESPSWLVAKNKLPKAEKSLKKVRAIKEDNHPKITEELDNLADNIARFRASQTSKSKMVMLQKPECYKPLAIMCTFFFFQQFTGIFVIIVYAARFSIEAGVNIDPFLSAVFVGLTRVVTTILMSFISDRFGRRPPALFSGFGMAICMFGLAACIVYPSPEGILHWMPTILLVAFIFCATLGFLTLPFAMIAEMYPPKVRGFLAGLTIFAGYTMSFVIIKVYPSMVSAMGNENVFLFFGAISVVGIGFVYFFLPETKGRTLEEIEAYFRGTKDTGEVALKASDAKV</sequence>
<dbReference type="Gene3D" id="1.20.1250.20">
    <property type="entry name" value="MFS general substrate transporter like domains"/>
    <property type="match status" value="1"/>
</dbReference>
<dbReference type="InParanoid" id="B0W1S4"/>
<dbReference type="GO" id="GO:0022857">
    <property type="term" value="F:transmembrane transporter activity"/>
    <property type="evidence" value="ECO:0007669"/>
    <property type="project" value="InterPro"/>
</dbReference>
<evidence type="ECO:0000256" key="6">
    <source>
        <dbReference type="SAM" id="Phobius"/>
    </source>
</evidence>
<feature type="transmembrane region" description="Helical" evidence="6">
    <location>
        <begin position="288"/>
        <end position="308"/>
    </location>
</feature>
<dbReference type="PANTHER" id="PTHR48021:SF89">
    <property type="entry name" value="FI02132P-RELATED"/>
    <property type="match status" value="1"/>
</dbReference>
<evidence type="ECO:0000256" key="3">
    <source>
        <dbReference type="ARBA" id="ARBA00022989"/>
    </source>
</evidence>
<evidence type="ECO:0000259" key="7">
    <source>
        <dbReference type="PROSITE" id="PS50850"/>
    </source>
</evidence>
<dbReference type="eggNOG" id="KOG0254">
    <property type="taxonomic scope" value="Eukaryota"/>
</dbReference>
<feature type="region of interest" description="Disordered" evidence="5">
    <location>
        <begin position="1"/>
        <end position="41"/>
    </location>
</feature>
<reference evidence="8" key="1">
    <citation type="submission" date="2007-03" db="EMBL/GenBank/DDBJ databases">
        <title>Annotation of Culex pipiens quinquefasciatus.</title>
        <authorList>
            <consortium name="The Broad Institute Genome Sequencing Platform"/>
            <person name="Atkinson P.W."/>
            <person name="Hemingway J."/>
            <person name="Christensen B.M."/>
            <person name="Higgs S."/>
            <person name="Kodira C."/>
            <person name="Hannick L."/>
            <person name="Megy K."/>
            <person name="O'Leary S."/>
            <person name="Pearson M."/>
            <person name="Haas B.J."/>
            <person name="Mauceli E."/>
            <person name="Wortman J.R."/>
            <person name="Lee N.H."/>
            <person name="Guigo R."/>
            <person name="Stanke M."/>
            <person name="Alvarado L."/>
            <person name="Amedeo P."/>
            <person name="Antoine C.H."/>
            <person name="Arensburger P."/>
            <person name="Bidwell S.L."/>
            <person name="Crawford M."/>
            <person name="Camaro F."/>
            <person name="Devon K."/>
            <person name="Engels R."/>
            <person name="Hammond M."/>
            <person name="Howarth C."/>
            <person name="Koehrsen M."/>
            <person name="Lawson D."/>
            <person name="Montgomery P."/>
            <person name="Nene V."/>
            <person name="Nusbaum C."/>
            <person name="Puiu D."/>
            <person name="Romero-Severson J."/>
            <person name="Severson D.W."/>
            <person name="Shumway M."/>
            <person name="Sisk P."/>
            <person name="Stolte C."/>
            <person name="Zeng Q."/>
            <person name="Eisenstadt E."/>
            <person name="Fraser-Liggett C."/>
            <person name="Strausberg R."/>
            <person name="Galagan J."/>
            <person name="Birren B."/>
            <person name="Collins F.H."/>
        </authorList>
    </citation>
    <scope>NUCLEOTIDE SEQUENCE [LARGE SCALE GENOMIC DNA]</scope>
    <source>
        <strain evidence="8">JHB</strain>
    </source>
</reference>
<dbReference type="PROSITE" id="PS50850">
    <property type="entry name" value="MFS"/>
    <property type="match status" value="1"/>
</dbReference>
<organism>
    <name type="scientific">Culex quinquefasciatus</name>
    <name type="common">Southern house mosquito</name>
    <name type="synonym">Culex pungens</name>
    <dbReference type="NCBI Taxonomy" id="7176"/>
    <lineage>
        <taxon>Eukaryota</taxon>
        <taxon>Metazoa</taxon>
        <taxon>Ecdysozoa</taxon>
        <taxon>Arthropoda</taxon>
        <taxon>Hexapoda</taxon>
        <taxon>Insecta</taxon>
        <taxon>Pterygota</taxon>
        <taxon>Neoptera</taxon>
        <taxon>Endopterygota</taxon>
        <taxon>Diptera</taxon>
        <taxon>Nematocera</taxon>
        <taxon>Culicoidea</taxon>
        <taxon>Culicidae</taxon>
        <taxon>Culicinae</taxon>
        <taxon>Culicini</taxon>
        <taxon>Culex</taxon>
        <taxon>Culex</taxon>
    </lineage>
</organism>
<gene>
    <name evidence="9" type="primary">6031989</name>
    <name evidence="8" type="ORF">CpipJ_CPIJ000988</name>
</gene>
<dbReference type="Proteomes" id="UP000002320">
    <property type="component" value="Unassembled WGS sequence"/>
</dbReference>
<keyword evidence="10" id="KW-1185">Reference proteome</keyword>
<evidence type="ECO:0000313" key="8">
    <source>
        <dbReference type="EMBL" id="EDS26625.1"/>
    </source>
</evidence>
<reference evidence="9" key="2">
    <citation type="submission" date="2020-05" db="UniProtKB">
        <authorList>
            <consortium name="EnsemblMetazoa"/>
        </authorList>
    </citation>
    <scope>IDENTIFICATION</scope>
    <source>
        <strain evidence="9">JHB</strain>
    </source>
</reference>
<accession>B0W1S4</accession>
<evidence type="ECO:0000313" key="10">
    <source>
        <dbReference type="Proteomes" id="UP000002320"/>
    </source>
</evidence>
<dbReference type="PANTHER" id="PTHR48021">
    <property type="match status" value="1"/>
</dbReference>
<feature type="transmembrane region" description="Helical" evidence="6">
    <location>
        <begin position="416"/>
        <end position="435"/>
    </location>
</feature>
<feature type="domain" description="Major facilitator superfamily (MFS) profile" evidence="7">
    <location>
        <begin position="1"/>
        <end position="439"/>
    </location>
</feature>
<dbReference type="GO" id="GO:0016020">
    <property type="term" value="C:membrane"/>
    <property type="evidence" value="ECO:0007669"/>
    <property type="project" value="UniProtKB-SubCell"/>
</dbReference>
<dbReference type="InterPro" id="IPR005828">
    <property type="entry name" value="MFS_sugar_transport-like"/>
</dbReference>
<feature type="transmembrane region" description="Helical" evidence="6">
    <location>
        <begin position="320"/>
        <end position="340"/>
    </location>
</feature>
<dbReference type="HOGENOM" id="CLU_001265_30_5_1"/>
<name>B0W1S4_CULQU</name>
<keyword evidence="8" id="KW-0813">Transport</keyword>
<keyword evidence="3 6" id="KW-1133">Transmembrane helix</keyword>
<evidence type="ECO:0000256" key="4">
    <source>
        <dbReference type="ARBA" id="ARBA00023136"/>
    </source>
</evidence>
<dbReference type="PROSITE" id="PS00216">
    <property type="entry name" value="SUGAR_TRANSPORT_1"/>
    <property type="match status" value="1"/>
</dbReference>
<feature type="transmembrane region" description="Helical" evidence="6">
    <location>
        <begin position="352"/>
        <end position="372"/>
    </location>
</feature>
<feature type="transmembrane region" description="Helical" evidence="6">
    <location>
        <begin position="162"/>
        <end position="183"/>
    </location>
</feature>
<comment type="subcellular location">
    <subcellularLocation>
        <location evidence="1">Membrane</location>
        <topology evidence="1">Multi-pass membrane protein</topology>
    </subcellularLocation>
</comment>
<feature type="transmembrane region" description="Helical" evidence="6">
    <location>
        <begin position="253"/>
        <end position="276"/>
    </location>
</feature>
<feature type="transmembrane region" description="Helical" evidence="6">
    <location>
        <begin position="54"/>
        <end position="77"/>
    </location>
</feature>
<feature type="compositionally biased region" description="Polar residues" evidence="5">
    <location>
        <begin position="1"/>
        <end position="16"/>
    </location>
</feature>
<protein>
    <submittedName>
        <fullName evidence="8 9">Sugar transporter</fullName>
    </submittedName>
</protein>
<keyword evidence="4 6" id="KW-0472">Membrane</keyword>
<evidence type="ECO:0000256" key="1">
    <source>
        <dbReference type="ARBA" id="ARBA00004141"/>
    </source>
</evidence>
<dbReference type="AlphaFoldDB" id="B0W1S4"/>
<keyword evidence="2 6" id="KW-0812">Transmembrane</keyword>
<dbReference type="InterPro" id="IPR020846">
    <property type="entry name" value="MFS_dom"/>
</dbReference>
<feature type="compositionally biased region" description="Basic and acidic residues" evidence="5">
    <location>
        <begin position="17"/>
        <end position="29"/>
    </location>
</feature>
<dbReference type="EMBL" id="DS231823">
    <property type="protein sequence ID" value="EDS26625.1"/>
    <property type="molecule type" value="Genomic_DNA"/>
</dbReference>
<dbReference type="VEuPathDB" id="VectorBase:CQUJHB009131"/>
<dbReference type="InterPro" id="IPR005829">
    <property type="entry name" value="Sugar_transporter_CS"/>
</dbReference>
<dbReference type="EnsemblMetazoa" id="CPIJ000988-RA">
    <property type="protein sequence ID" value="CPIJ000988-PA"/>
    <property type="gene ID" value="CPIJ000988"/>
</dbReference>
<dbReference type="InterPro" id="IPR036259">
    <property type="entry name" value="MFS_trans_sf"/>
</dbReference>
<evidence type="ECO:0000313" key="9">
    <source>
        <dbReference type="EnsemblMetazoa" id="CPIJ000988-PA"/>
    </source>
</evidence>
<dbReference type="VEuPathDB" id="VectorBase:CPIJ000988"/>
<feature type="transmembrane region" description="Helical" evidence="6">
    <location>
        <begin position="125"/>
        <end position="142"/>
    </location>
</feature>
<keyword evidence="8" id="KW-0762">Sugar transport</keyword>
<dbReference type="OMA" id="NNWPAHR"/>
<feature type="transmembrane region" description="Helical" evidence="6">
    <location>
        <begin position="97"/>
        <end position="118"/>
    </location>
</feature>
<dbReference type="KEGG" id="cqu:CpipJ_CPIJ000988"/>
<dbReference type="SUPFAM" id="SSF103473">
    <property type="entry name" value="MFS general substrate transporter"/>
    <property type="match status" value="1"/>
</dbReference>
<proteinExistence type="predicted"/>